<dbReference type="PANTHER" id="PTHR43464:SF19">
    <property type="entry name" value="UBIQUINONE BIOSYNTHESIS O-METHYLTRANSFERASE, MITOCHONDRIAL"/>
    <property type="match status" value="1"/>
</dbReference>
<keyword evidence="3 5" id="KW-0831">Ubiquinone biosynthesis</keyword>
<dbReference type="Proteomes" id="UP000216998">
    <property type="component" value="Unassembled WGS sequence"/>
</dbReference>
<accession>A0A255Z1D9</accession>
<reference evidence="7 8" key="1">
    <citation type="submission" date="2017-07" db="EMBL/GenBank/DDBJ databases">
        <title>Niveispirillum cyanobacteriorum sp. nov., isolated from cyanobacterial aggregates in a eutrophic lake.</title>
        <authorList>
            <person name="Cai H."/>
        </authorList>
    </citation>
    <scope>NUCLEOTIDE SEQUENCE [LARGE SCALE GENOMIC DNA]</scope>
    <source>
        <strain evidence="8">TH1-14</strain>
    </source>
</reference>
<dbReference type="GO" id="GO:0102208">
    <property type="term" value="F:2-polyprenyl-6-hydroxyphenol methylase activity"/>
    <property type="evidence" value="ECO:0007669"/>
    <property type="project" value="UniProtKB-EC"/>
</dbReference>
<feature type="binding site" evidence="5">
    <location>
        <position position="48"/>
    </location>
    <ligand>
        <name>S-adenosyl-L-methionine</name>
        <dbReference type="ChEBI" id="CHEBI:59789"/>
    </ligand>
</feature>
<evidence type="ECO:0000256" key="2">
    <source>
        <dbReference type="ARBA" id="ARBA00022679"/>
    </source>
</evidence>
<dbReference type="EC" id="2.1.1.64" evidence="5"/>
<dbReference type="Pfam" id="PF08241">
    <property type="entry name" value="Methyltransf_11"/>
    <property type="match status" value="1"/>
</dbReference>
<dbReference type="GO" id="GO:0061542">
    <property type="term" value="F:3-demethylubiquinol 3-O-methyltransferase activity"/>
    <property type="evidence" value="ECO:0007669"/>
    <property type="project" value="UniProtKB-UniRule"/>
</dbReference>
<dbReference type="GO" id="GO:0010420">
    <property type="term" value="F:polyprenyldihydroxybenzoate methyltransferase activity"/>
    <property type="evidence" value="ECO:0007669"/>
    <property type="project" value="InterPro"/>
</dbReference>
<dbReference type="OrthoDB" id="9801538at2"/>
<feature type="binding site" evidence="5">
    <location>
        <position position="143"/>
    </location>
    <ligand>
        <name>S-adenosyl-L-methionine</name>
        <dbReference type="ChEBI" id="CHEBI:59789"/>
    </ligand>
</feature>
<dbReference type="EC" id="2.1.1.222" evidence="5"/>
<comment type="catalytic activity">
    <reaction evidence="5">
        <text>a 3-(all-trans-polyprenyl)benzene-1,2-diol + S-adenosyl-L-methionine = a 2-methoxy-6-(all-trans-polyprenyl)phenol + S-adenosyl-L-homocysteine + H(+)</text>
        <dbReference type="Rhea" id="RHEA:31411"/>
        <dbReference type="Rhea" id="RHEA-COMP:9550"/>
        <dbReference type="Rhea" id="RHEA-COMP:9551"/>
        <dbReference type="ChEBI" id="CHEBI:15378"/>
        <dbReference type="ChEBI" id="CHEBI:57856"/>
        <dbReference type="ChEBI" id="CHEBI:59789"/>
        <dbReference type="ChEBI" id="CHEBI:62729"/>
        <dbReference type="ChEBI" id="CHEBI:62731"/>
        <dbReference type="EC" id="2.1.1.222"/>
    </reaction>
</comment>
<dbReference type="GO" id="GO:0032259">
    <property type="term" value="P:methylation"/>
    <property type="evidence" value="ECO:0007669"/>
    <property type="project" value="UniProtKB-KW"/>
</dbReference>
<proteinExistence type="inferred from homology"/>
<keyword evidence="8" id="KW-1185">Reference proteome</keyword>
<dbReference type="InterPro" id="IPR013216">
    <property type="entry name" value="Methyltransf_11"/>
</dbReference>
<feature type="binding site" evidence="5">
    <location>
        <position position="79"/>
    </location>
    <ligand>
        <name>S-adenosyl-L-methionine</name>
        <dbReference type="ChEBI" id="CHEBI:59789"/>
    </ligand>
</feature>
<dbReference type="UniPathway" id="UPA00232"/>
<keyword evidence="1 5" id="KW-0489">Methyltransferase</keyword>
<dbReference type="RefSeq" id="WP_094455705.1">
    <property type="nucleotide sequence ID" value="NZ_NOXU01000026.1"/>
</dbReference>
<dbReference type="NCBIfam" id="TIGR01983">
    <property type="entry name" value="UbiG"/>
    <property type="match status" value="1"/>
</dbReference>
<dbReference type="HAMAP" id="MF_00472">
    <property type="entry name" value="UbiG"/>
    <property type="match status" value="1"/>
</dbReference>
<dbReference type="PANTHER" id="PTHR43464">
    <property type="entry name" value="METHYLTRANSFERASE"/>
    <property type="match status" value="1"/>
</dbReference>
<comment type="catalytic activity">
    <reaction evidence="5">
        <text>a 3-demethylubiquinol + S-adenosyl-L-methionine = a ubiquinol + S-adenosyl-L-homocysteine + H(+)</text>
        <dbReference type="Rhea" id="RHEA:44380"/>
        <dbReference type="Rhea" id="RHEA-COMP:9566"/>
        <dbReference type="Rhea" id="RHEA-COMP:10914"/>
        <dbReference type="ChEBI" id="CHEBI:15378"/>
        <dbReference type="ChEBI" id="CHEBI:17976"/>
        <dbReference type="ChEBI" id="CHEBI:57856"/>
        <dbReference type="ChEBI" id="CHEBI:59789"/>
        <dbReference type="ChEBI" id="CHEBI:84422"/>
        <dbReference type="EC" id="2.1.1.64"/>
    </reaction>
</comment>
<dbReference type="InterPro" id="IPR010233">
    <property type="entry name" value="UbiG_MeTrfase"/>
</dbReference>
<evidence type="ECO:0000256" key="1">
    <source>
        <dbReference type="ARBA" id="ARBA00022603"/>
    </source>
</evidence>
<comment type="function">
    <text evidence="5">O-methyltransferase that catalyzes the 2 O-methylation steps in the ubiquinone biosynthetic pathway.</text>
</comment>
<comment type="pathway">
    <text evidence="5">Cofactor biosynthesis; ubiquinone biosynthesis.</text>
</comment>
<dbReference type="InterPro" id="IPR029063">
    <property type="entry name" value="SAM-dependent_MTases_sf"/>
</dbReference>
<sequence length="255" mass="27775">MNAANATAQAQGRTTIDPAEIERFSRIAAEWWDPAGKFRPLHKFNPVRLAWMRDTICKAHGRGPLSLRPLEGLRIIDVGCGGGLLSEPLARLGASVTGIDAAEKNVKTAAAHAAETGVDVDYRTATAEDLAAAGERFDVVLAMEIVEHVSDVDLFLSAVSGLARPGGMIFMATLNRTTKSYLFGIVAAEYVLRWLPRGTHDWKRFLKPSELAGGLRRAGVVVKEMTGVAYNPVSDRFSLAPRDLDVNYMLWGIRD</sequence>
<evidence type="ECO:0000313" key="8">
    <source>
        <dbReference type="Proteomes" id="UP000216998"/>
    </source>
</evidence>
<keyword evidence="4 5" id="KW-0949">S-adenosyl-L-methionine</keyword>
<comment type="similarity">
    <text evidence="5">Belongs to the methyltransferase superfamily. UbiG/COQ3 family.</text>
</comment>
<evidence type="ECO:0000256" key="3">
    <source>
        <dbReference type="ARBA" id="ARBA00022688"/>
    </source>
</evidence>
<evidence type="ECO:0000256" key="4">
    <source>
        <dbReference type="ARBA" id="ARBA00022691"/>
    </source>
</evidence>
<name>A0A255Z1D9_9PROT</name>
<dbReference type="CDD" id="cd02440">
    <property type="entry name" value="AdoMet_MTases"/>
    <property type="match status" value="1"/>
</dbReference>
<comment type="caution">
    <text evidence="7">The sequence shown here is derived from an EMBL/GenBank/DDBJ whole genome shotgun (WGS) entry which is preliminary data.</text>
</comment>
<evidence type="ECO:0000256" key="5">
    <source>
        <dbReference type="HAMAP-Rule" id="MF_00472"/>
    </source>
</evidence>
<protein>
    <recommendedName>
        <fullName evidence="5">Ubiquinone biosynthesis O-methyltransferase</fullName>
    </recommendedName>
    <alternativeName>
        <fullName evidence="5">2-polyprenyl-6-hydroxyphenol methylase</fullName>
        <ecNumber evidence="5">2.1.1.222</ecNumber>
    </alternativeName>
    <alternativeName>
        <fullName evidence="5">3-demethylubiquinone 3-O-methyltransferase</fullName>
        <ecNumber evidence="5">2.1.1.64</ecNumber>
    </alternativeName>
</protein>
<evidence type="ECO:0000313" key="7">
    <source>
        <dbReference type="EMBL" id="OYQ35272.1"/>
    </source>
</evidence>
<keyword evidence="2 5" id="KW-0808">Transferase</keyword>
<organism evidence="7 8">
    <name type="scientific">Niveispirillum lacus</name>
    <dbReference type="NCBI Taxonomy" id="1981099"/>
    <lineage>
        <taxon>Bacteria</taxon>
        <taxon>Pseudomonadati</taxon>
        <taxon>Pseudomonadota</taxon>
        <taxon>Alphaproteobacteria</taxon>
        <taxon>Rhodospirillales</taxon>
        <taxon>Azospirillaceae</taxon>
        <taxon>Niveispirillum</taxon>
    </lineage>
</organism>
<evidence type="ECO:0000259" key="6">
    <source>
        <dbReference type="Pfam" id="PF08241"/>
    </source>
</evidence>
<dbReference type="SUPFAM" id="SSF53335">
    <property type="entry name" value="S-adenosyl-L-methionine-dependent methyltransferases"/>
    <property type="match status" value="1"/>
</dbReference>
<feature type="domain" description="Methyltransferase type 11" evidence="6">
    <location>
        <begin position="76"/>
        <end position="170"/>
    </location>
</feature>
<dbReference type="Gene3D" id="3.40.50.150">
    <property type="entry name" value="Vaccinia Virus protein VP39"/>
    <property type="match status" value="1"/>
</dbReference>
<dbReference type="AlphaFoldDB" id="A0A255Z1D9"/>
<gene>
    <name evidence="5" type="primary">ubiG</name>
    <name evidence="7" type="ORF">CHU95_08605</name>
</gene>
<feature type="binding site" evidence="5">
    <location>
        <position position="100"/>
    </location>
    <ligand>
        <name>S-adenosyl-L-methionine</name>
        <dbReference type="ChEBI" id="CHEBI:59789"/>
    </ligand>
</feature>
<dbReference type="EMBL" id="NOXU01000026">
    <property type="protein sequence ID" value="OYQ35272.1"/>
    <property type="molecule type" value="Genomic_DNA"/>
</dbReference>